<dbReference type="Proteomes" id="UP000054279">
    <property type="component" value="Unassembled WGS sequence"/>
</dbReference>
<name>A0A0C9VNB9_SPHS4</name>
<feature type="compositionally biased region" description="Basic and acidic residues" evidence="1">
    <location>
        <begin position="86"/>
        <end position="119"/>
    </location>
</feature>
<keyword evidence="3" id="KW-1185">Reference proteome</keyword>
<feature type="compositionally biased region" description="Basic and acidic residues" evidence="1">
    <location>
        <begin position="300"/>
        <end position="312"/>
    </location>
</feature>
<evidence type="ECO:0000313" key="3">
    <source>
        <dbReference type="Proteomes" id="UP000054279"/>
    </source>
</evidence>
<organism evidence="2 3">
    <name type="scientific">Sphaerobolus stellatus (strain SS14)</name>
    <dbReference type="NCBI Taxonomy" id="990650"/>
    <lineage>
        <taxon>Eukaryota</taxon>
        <taxon>Fungi</taxon>
        <taxon>Dikarya</taxon>
        <taxon>Basidiomycota</taxon>
        <taxon>Agaricomycotina</taxon>
        <taxon>Agaricomycetes</taxon>
        <taxon>Phallomycetidae</taxon>
        <taxon>Geastrales</taxon>
        <taxon>Sphaerobolaceae</taxon>
        <taxon>Sphaerobolus</taxon>
    </lineage>
</organism>
<gene>
    <name evidence="2" type="ORF">M422DRAFT_253334</name>
</gene>
<accession>A0A0C9VNB9</accession>
<reference evidence="2 3" key="1">
    <citation type="submission" date="2014-06" db="EMBL/GenBank/DDBJ databases">
        <title>Evolutionary Origins and Diversification of the Mycorrhizal Mutualists.</title>
        <authorList>
            <consortium name="DOE Joint Genome Institute"/>
            <consortium name="Mycorrhizal Genomics Consortium"/>
            <person name="Kohler A."/>
            <person name="Kuo A."/>
            <person name="Nagy L.G."/>
            <person name="Floudas D."/>
            <person name="Copeland A."/>
            <person name="Barry K.W."/>
            <person name="Cichocki N."/>
            <person name="Veneault-Fourrey C."/>
            <person name="LaButti K."/>
            <person name="Lindquist E.A."/>
            <person name="Lipzen A."/>
            <person name="Lundell T."/>
            <person name="Morin E."/>
            <person name="Murat C."/>
            <person name="Riley R."/>
            <person name="Ohm R."/>
            <person name="Sun H."/>
            <person name="Tunlid A."/>
            <person name="Henrissat B."/>
            <person name="Grigoriev I.V."/>
            <person name="Hibbett D.S."/>
            <person name="Martin F."/>
        </authorList>
    </citation>
    <scope>NUCLEOTIDE SEQUENCE [LARGE SCALE GENOMIC DNA]</scope>
    <source>
        <strain evidence="2 3">SS14</strain>
    </source>
</reference>
<feature type="region of interest" description="Disordered" evidence="1">
    <location>
        <begin position="279"/>
        <end position="331"/>
    </location>
</feature>
<feature type="compositionally biased region" description="Polar residues" evidence="1">
    <location>
        <begin position="143"/>
        <end position="152"/>
    </location>
</feature>
<sequence>MTDAPFPAHMLAWKASSDVIRMEEIPVAPKLMFDNPYEDDGDRLNKVNKYWKVCNKERMQREARYKVLLDAEVEATMQRKAREEEAARVKAREEEAAQEREKEQKLEKEKDTEPVKVKEAGPSGNAKGKAREVPRTPRKVTPKNPNLRSNLSPKKMMKTSRSPAYTTAWAVMDGSKQVVDAVWELAGLGRHQEAGQLEVIWHDHQRFMMEVEKRATADLSAVDTRMLQLLELKSTGIEIPEDLETRIRTERDVIQCTLNEQLEDLTVRMDSIQKHTAWTKNGLPRLTPEVPPAATQGTKRKGDNEGDRAEGSKKKKKKKVVETEDEESTMR</sequence>
<proteinExistence type="predicted"/>
<dbReference type="AlphaFoldDB" id="A0A0C9VNB9"/>
<protein>
    <submittedName>
        <fullName evidence="2">Uncharacterized protein</fullName>
    </submittedName>
</protein>
<dbReference type="EMBL" id="KN837123">
    <property type="protein sequence ID" value="KIJ43452.1"/>
    <property type="molecule type" value="Genomic_DNA"/>
</dbReference>
<feature type="region of interest" description="Disordered" evidence="1">
    <location>
        <begin position="86"/>
        <end position="159"/>
    </location>
</feature>
<dbReference type="HOGENOM" id="CLU_041952_0_0_1"/>
<evidence type="ECO:0000313" key="2">
    <source>
        <dbReference type="EMBL" id="KIJ43452.1"/>
    </source>
</evidence>
<evidence type="ECO:0000256" key="1">
    <source>
        <dbReference type="SAM" id="MobiDB-lite"/>
    </source>
</evidence>
<feature type="non-terminal residue" evidence="2">
    <location>
        <position position="331"/>
    </location>
</feature>